<feature type="active site" description="Nucleophile" evidence="4">
    <location>
        <position position="46"/>
    </location>
</feature>
<dbReference type="InterPro" id="IPR050301">
    <property type="entry name" value="NTE"/>
</dbReference>
<proteinExistence type="predicted"/>
<evidence type="ECO:0000256" key="3">
    <source>
        <dbReference type="ARBA" id="ARBA00023098"/>
    </source>
</evidence>
<dbReference type="Proteomes" id="UP001371305">
    <property type="component" value="Unassembled WGS sequence"/>
</dbReference>
<gene>
    <name evidence="6" type="ORF">WKV53_03270</name>
</gene>
<sequence>MPPNSGHDPGLAVCLSSSFFGYYAHLGVLNAMEEAGLRPGRIAGASAGAMAGGLWAAGLRGKELGKVIYDFHFRRAFFDLGAFYRWPGILTGLAGAGLLSGVRLRRYLGRVLGERRIEDLRSPRLEIAVANLTKSQSEIRSRGPLIDFIIASCAMPVLFQPQKIEGEEFLDGGVANETPFDHWLEDPLIHTIVVHRIRHASGMKGLPWRTPGGIMGDCHRLVSGELLRRRIDEAEMAGKRLILLETGHDHPGLLHGGKSRSFFAAGEETFRRSPLAMVPARTGREIPLSPAERAS</sequence>
<dbReference type="EMBL" id="JBBUKT010000001">
    <property type="protein sequence ID" value="MEK7949498.1"/>
    <property type="molecule type" value="Genomic_DNA"/>
</dbReference>
<evidence type="ECO:0000256" key="2">
    <source>
        <dbReference type="ARBA" id="ARBA00022963"/>
    </source>
</evidence>
<feature type="short sequence motif" description="GXSXG" evidence="4">
    <location>
        <begin position="44"/>
        <end position="48"/>
    </location>
</feature>
<dbReference type="PANTHER" id="PTHR14226">
    <property type="entry name" value="NEUROPATHY TARGET ESTERASE/SWISS CHEESE D.MELANOGASTER"/>
    <property type="match status" value="1"/>
</dbReference>
<dbReference type="PANTHER" id="PTHR14226:SF29">
    <property type="entry name" value="NEUROPATHY TARGET ESTERASE SWS"/>
    <property type="match status" value="1"/>
</dbReference>
<name>A0ABU9AP61_9BACT</name>
<evidence type="ECO:0000313" key="6">
    <source>
        <dbReference type="EMBL" id="MEK7949498.1"/>
    </source>
</evidence>
<keyword evidence="3 4" id="KW-0443">Lipid metabolism</keyword>
<feature type="active site" description="Proton acceptor" evidence="4">
    <location>
        <position position="171"/>
    </location>
</feature>
<feature type="domain" description="PNPLA" evidence="5">
    <location>
        <begin position="13"/>
        <end position="184"/>
    </location>
</feature>
<dbReference type="RefSeq" id="WP_341402916.1">
    <property type="nucleotide sequence ID" value="NZ_JBBUKT010000001.1"/>
</dbReference>
<keyword evidence="2 4" id="KW-0442">Lipid degradation</keyword>
<accession>A0ABU9AP61</accession>
<protein>
    <submittedName>
        <fullName evidence="6">Patatin-like phospholipase family protein</fullName>
    </submittedName>
</protein>
<keyword evidence="7" id="KW-1185">Reference proteome</keyword>
<dbReference type="InterPro" id="IPR002641">
    <property type="entry name" value="PNPLA_dom"/>
</dbReference>
<feature type="short sequence motif" description="DGA/G" evidence="4">
    <location>
        <begin position="171"/>
        <end position="173"/>
    </location>
</feature>
<comment type="caution">
    <text evidence="4">Lacks conserved residue(s) required for the propagation of feature annotation.</text>
</comment>
<organism evidence="6 7">
    <name type="scientific">Luteolibacter soli</name>
    <dbReference type="NCBI Taxonomy" id="3135280"/>
    <lineage>
        <taxon>Bacteria</taxon>
        <taxon>Pseudomonadati</taxon>
        <taxon>Verrucomicrobiota</taxon>
        <taxon>Verrucomicrobiia</taxon>
        <taxon>Verrucomicrobiales</taxon>
        <taxon>Verrucomicrobiaceae</taxon>
        <taxon>Luteolibacter</taxon>
    </lineage>
</organism>
<evidence type="ECO:0000313" key="7">
    <source>
        <dbReference type="Proteomes" id="UP001371305"/>
    </source>
</evidence>
<comment type="caution">
    <text evidence="6">The sequence shown here is derived from an EMBL/GenBank/DDBJ whole genome shotgun (WGS) entry which is preliminary data.</text>
</comment>
<dbReference type="Pfam" id="PF01734">
    <property type="entry name" value="Patatin"/>
    <property type="match status" value="1"/>
</dbReference>
<evidence type="ECO:0000256" key="1">
    <source>
        <dbReference type="ARBA" id="ARBA00022801"/>
    </source>
</evidence>
<dbReference type="InterPro" id="IPR016035">
    <property type="entry name" value="Acyl_Trfase/lysoPLipase"/>
</dbReference>
<reference evidence="6 7" key="1">
    <citation type="submission" date="2024-04" db="EMBL/GenBank/DDBJ databases">
        <title>Luteolibacter sp. isolated from soil.</title>
        <authorList>
            <person name="An J."/>
        </authorList>
    </citation>
    <scope>NUCLEOTIDE SEQUENCE [LARGE SCALE GENOMIC DNA]</scope>
    <source>
        <strain evidence="6 7">Y139</strain>
    </source>
</reference>
<dbReference type="PROSITE" id="PS51635">
    <property type="entry name" value="PNPLA"/>
    <property type="match status" value="1"/>
</dbReference>
<evidence type="ECO:0000256" key="4">
    <source>
        <dbReference type="PROSITE-ProRule" id="PRU01161"/>
    </source>
</evidence>
<dbReference type="Gene3D" id="3.40.1090.10">
    <property type="entry name" value="Cytosolic phospholipase A2 catalytic domain"/>
    <property type="match status" value="2"/>
</dbReference>
<keyword evidence="1 4" id="KW-0378">Hydrolase</keyword>
<dbReference type="SUPFAM" id="SSF52151">
    <property type="entry name" value="FabD/lysophospholipase-like"/>
    <property type="match status" value="1"/>
</dbReference>
<evidence type="ECO:0000259" key="5">
    <source>
        <dbReference type="PROSITE" id="PS51635"/>
    </source>
</evidence>